<evidence type="ECO:0000256" key="3">
    <source>
        <dbReference type="ARBA" id="ARBA00022801"/>
    </source>
</evidence>
<organism evidence="7 8">
    <name type="scientific">Paenibacillus arenilitoris</name>
    <dbReference type="NCBI Taxonomy" id="2772299"/>
    <lineage>
        <taxon>Bacteria</taxon>
        <taxon>Bacillati</taxon>
        <taxon>Bacillota</taxon>
        <taxon>Bacilli</taxon>
        <taxon>Bacillales</taxon>
        <taxon>Paenibacillaceae</taxon>
        <taxon>Paenibacillus</taxon>
    </lineage>
</organism>
<evidence type="ECO:0000256" key="1">
    <source>
        <dbReference type="ARBA" id="ARBA00022517"/>
    </source>
</evidence>
<dbReference type="EMBL" id="JACXIY010000020">
    <property type="protein sequence ID" value="MBD2870442.1"/>
    <property type="molecule type" value="Genomic_DNA"/>
</dbReference>
<dbReference type="GO" id="GO:0006508">
    <property type="term" value="P:proteolysis"/>
    <property type="evidence" value="ECO:0007669"/>
    <property type="project" value="UniProtKB-KW"/>
</dbReference>
<keyword evidence="1" id="KW-0690">Ribosome biogenesis</keyword>
<evidence type="ECO:0000313" key="8">
    <source>
        <dbReference type="Proteomes" id="UP000632125"/>
    </source>
</evidence>
<comment type="similarity">
    <text evidence="5">Belongs to the Prp family.</text>
</comment>
<dbReference type="GO" id="GO:0008234">
    <property type="term" value="F:cysteine-type peptidase activity"/>
    <property type="evidence" value="ECO:0007669"/>
    <property type="project" value="UniProtKB-KW"/>
</dbReference>
<dbReference type="SUPFAM" id="SSF118010">
    <property type="entry name" value="TM1457-like"/>
    <property type="match status" value="1"/>
</dbReference>
<dbReference type="InterPro" id="IPR007422">
    <property type="entry name" value="Peptidase_Prp"/>
</dbReference>
<dbReference type="CDD" id="cd16332">
    <property type="entry name" value="Prp-like"/>
    <property type="match status" value="1"/>
</dbReference>
<evidence type="ECO:0000256" key="5">
    <source>
        <dbReference type="ARBA" id="ARBA00044503"/>
    </source>
</evidence>
<dbReference type="Pfam" id="PF04327">
    <property type="entry name" value="Peptidase_Prp"/>
    <property type="match status" value="1"/>
</dbReference>
<keyword evidence="2 7" id="KW-0645">Protease</keyword>
<proteinExistence type="inferred from homology"/>
<keyword evidence="8" id="KW-1185">Reference proteome</keyword>
<name>A0A927CP22_9BACL</name>
<dbReference type="Proteomes" id="UP000632125">
    <property type="component" value="Unassembled WGS sequence"/>
</dbReference>
<evidence type="ECO:0000256" key="4">
    <source>
        <dbReference type="ARBA" id="ARBA00022807"/>
    </source>
</evidence>
<dbReference type="GO" id="GO:0042254">
    <property type="term" value="P:ribosome biogenesis"/>
    <property type="evidence" value="ECO:0007669"/>
    <property type="project" value="UniProtKB-KW"/>
</dbReference>
<comment type="caution">
    <text evidence="7">The sequence shown here is derived from an EMBL/GenBank/DDBJ whole genome shotgun (WGS) entry which is preliminary data.</text>
</comment>
<gene>
    <name evidence="7" type="ORF">IDH41_17825</name>
</gene>
<sequence length="112" mass="12064">MITVTIVRRAADRRIVSFAVEGHAKYAKPGKDIVCAGVSAVSVGTVNAIEALAGEELPYTVKNGWLASDIPELADEAADGRMQLLLESMVVMLETIVKSYGKHVVIHELSRD</sequence>
<keyword evidence="4" id="KW-0788">Thiol protease</keyword>
<dbReference type="InterPro" id="IPR036764">
    <property type="entry name" value="Peptidase_Prp_sf"/>
</dbReference>
<dbReference type="AlphaFoldDB" id="A0A927CP22"/>
<keyword evidence="3" id="KW-0378">Hydrolase</keyword>
<dbReference type="Gene3D" id="3.30.70.1490">
    <property type="entry name" value="Cysteine protease Prp"/>
    <property type="match status" value="1"/>
</dbReference>
<evidence type="ECO:0000313" key="7">
    <source>
        <dbReference type="EMBL" id="MBD2870442.1"/>
    </source>
</evidence>
<dbReference type="RefSeq" id="WP_190863371.1">
    <property type="nucleotide sequence ID" value="NZ_JACXIY010000020.1"/>
</dbReference>
<dbReference type="PANTHER" id="PTHR39178">
    <property type="entry name" value="HYPOTHETICAL RIBOSOME-ASSOCIATED PROTEIN"/>
    <property type="match status" value="1"/>
</dbReference>
<evidence type="ECO:0000256" key="6">
    <source>
        <dbReference type="ARBA" id="ARBA00044538"/>
    </source>
</evidence>
<protein>
    <recommendedName>
        <fullName evidence="6">Ribosomal processing cysteine protease Prp</fullName>
    </recommendedName>
</protein>
<evidence type="ECO:0000256" key="2">
    <source>
        <dbReference type="ARBA" id="ARBA00022670"/>
    </source>
</evidence>
<reference evidence="7" key="1">
    <citation type="submission" date="2020-09" db="EMBL/GenBank/DDBJ databases">
        <title>A novel bacterium of genus Paenibacillus, isolated from South China Sea.</title>
        <authorList>
            <person name="Huang H."/>
            <person name="Mo K."/>
            <person name="Hu Y."/>
        </authorList>
    </citation>
    <scope>NUCLEOTIDE SEQUENCE</scope>
    <source>
        <strain evidence="7">IB182493</strain>
    </source>
</reference>
<accession>A0A927CP22</accession>
<dbReference type="PANTHER" id="PTHR39178:SF1">
    <property type="entry name" value="RIBOSOMAL-PROCESSING CYSTEINE PROTEASE PRP"/>
    <property type="match status" value="1"/>
</dbReference>